<comment type="caution">
    <text evidence="6">The sequence shown here is derived from an EMBL/GenBank/DDBJ whole genome shotgun (WGS) entry which is preliminary data.</text>
</comment>
<dbReference type="GO" id="GO:0046872">
    <property type="term" value="F:metal ion binding"/>
    <property type="evidence" value="ECO:0007669"/>
    <property type="project" value="UniProtKB-KW"/>
</dbReference>
<gene>
    <name evidence="6" type="ORF">BJ989_000707</name>
</gene>
<dbReference type="AlphaFoldDB" id="A0A7Y9UJM7"/>
<keyword evidence="6" id="KW-0808">Transferase</keyword>
<keyword evidence="3" id="KW-0408">Iron</keyword>
<evidence type="ECO:0000256" key="1">
    <source>
        <dbReference type="ARBA" id="ARBA00022691"/>
    </source>
</evidence>
<dbReference type="GO" id="GO:0051536">
    <property type="term" value="F:iron-sulfur cluster binding"/>
    <property type="evidence" value="ECO:0007669"/>
    <property type="project" value="UniProtKB-KW"/>
</dbReference>
<dbReference type="SFLD" id="SFLDS00029">
    <property type="entry name" value="Radical_SAM"/>
    <property type="match status" value="1"/>
</dbReference>
<evidence type="ECO:0000259" key="5">
    <source>
        <dbReference type="PROSITE" id="PS51918"/>
    </source>
</evidence>
<sequence>MTSTTLPDPALPASPPPGFPATARLVDGGDMDCGSGLLLLITRAMRRLDDGDLLAIRSAEPSVLVDLPAWADMVGNDVASQAAETEQGPWWFAVRKGSATVTVFSQGERTPVGHRLWVYTNFDCNLACLYCCAESSPKAAARRVDVDTARQVFAEFAEMGGREVYLTGGEPFMHPELGELVKAAEGFERTVLTNAMIFGRGNRRAVLEEMDRSVLLQVSLDSAGPELHDRQRGKGSWARALDGIGLAHSLGFRVRVAATMFDEDPEGVAALHARLDQEGIAAEDRVIRPVAAEGFAETGIHVSLENLEPEPTLTADGAWWHPVAVTDPHMRIADSPLPLAEVFGVVEDILDVQGAAAASGREVFRCA</sequence>
<protein>
    <submittedName>
        <fullName evidence="6">Putative Fe-S cluster-containing radical SAM superfamily protein/TusA-related sulfurtransferase</fullName>
    </submittedName>
</protein>
<keyword evidence="4" id="KW-0411">Iron-sulfur</keyword>
<dbReference type="Pfam" id="PF04055">
    <property type="entry name" value="Radical_SAM"/>
    <property type="match status" value="1"/>
</dbReference>
<dbReference type="InterPro" id="IPR036868">
    <property type="entry name" value="TusA-like_sf"/>
</dbReference>
<dbReference type="RefSeq" id="WP_179517028.1">
    <property type="nucleotide sequence ID" value="NZ_JACCAC010000001.1"/>
</dbReference>
<dbReference type="SFLD" id="SFLDG01067">
    <property type="entry name" value="SPASM/twitch_domain_containing"/>
    <property type="match status" value="1"/>
</dbReference>
<keyword evidence="2" id="KW-0479">Metal-binding</keyword>
<dbReference type="PROSITE" id="PS51918">
    <property type="entry name" value="RADICAL_SAM"/>
    <property type="match status" value="1"/>
</dbReference>
<dbReference type="InterPro" id="IPR007197">
    <property type="entry name" value="rSAM"/>
</dbReference>
<dbReference type="EMBL" id="JACCAC010000001">
    <property type="protein sequence ID" value="NYG54403.1"/>
    <property type="molecule type" value="Genomic_DNA"/>
</dbReference>
<reference evidence="6 7" key="1">
    <citation type="submission" date="2020-07" db="EMBL/GenBank/DDBJ databases">
        <title>Sequencing the genomes of 1000 actinobacteria strains.</title>
        <authorList>
            <person name="Klenk H.-P."/>
        </authorList>
    </citation>
    <scope>NUCLEOTIDE SEQUENCE [LARGE SCALE GENOMIC DNA]</scope>
    <source>
        <strain evidence="6 7">DSM 24552</strain>
    </source>
</reference>
<proteinExistence type="predicted"/>
<evidence type="ECO:0000313" key="6">
    <source>
        <dbReference type="EMBL" id="NYG54403.1"/>
    </source>
</evidence>
<dbReference type="Gene3D" id="3.30.110.40">
    <property type="entry name" value="TusA-like domain"/>
    <property type="match status" value="1"/>
</dbReference>
<dbReference type="PANTHER" id="PTHR11228:SF22">
    <property type="entry name" value="PEPTIDE BIOSYNTHESIS PROTEIN YYDG-RELATED"/>
    <property type="match status" value="1"/>
</dbReference>
<dbReference type="Gene3D" id="3.20.20.70">
    <property type="entry name" value="Aldolase class I"/>
    <property type="match status" value="1"/>
</dbReference>
<dbReference type="InterPro" id="IPR013785">
    <property type="entry name" value="Aldolase_TIM"/>
</dbReference>
<evidence type="ECO:0000256" key="3">
    <source>
        <dbReference type="ARBA" id="ARBA00023004"/>
    </source>
</evidence>
<dbReference type="InterPro" id="IPR058240">
    <property type="entry name" value="rSAM_sf"/>
</dbReference>
<accession>A0A7Y9UJM7</accession>
<evidence type="ECO:0000256" key="4">
    <source>
        <dbReference type="ARBA" id="ARBA00023014"/>
    </source>
</evidence>
<dbReference type="GO" id="GO:0016740">
    <property type="term" value="F:transferase activity"/>
    <property type="evidence" value="ECO:0007669"/>
    <property type="project" value="UniProtKB-KW"/>
</dbReference>
<dbReference type="InterPro" id="IPR050377">
    <property type="entry name" value="Radical_SAM_PqqE_MftC-like"/>
</dbReference>
<evidence type="ECO:0000256" key="2">
    <source>
        <dbReference type="ARBA" id="ARBA00022723"/>
    </source>
</evidence>
<keyword evidence="7" id="KW-1185">Reference proteome</keyword>
<organism evidence="6 7">
    <name type="scientific">Nocardioides perillae</name>
    <dbReference type="NCBI Taxonomy" id="1119534"/>
    <lineage>
        <taxon>Bacteria</taxon>
        <taxon>Bacillati</taxon>
        <taxon>Actinomycetota</taxon>
        <taxon>Actinomycetes</taxon>
        <taxon>Propionibacteriales</taxon>
        <taxon>Nocardioidaceae</taxon>
        <taxon>Nocardioides</taxon>
    </lineage>
</organism>
<keyword evidence="1" id="KW-0949">S-adenosyl-L-methionine</keyword>
<dbReference type="SUPFAM" id="SSF102114">
    <property type="entry name" value="Radical SAM enzymes"/>
    <property type="match status" value="1"/>
</dbReference>
<dbReference type="PANTHER" id="PTHR11228">
    <property type="entry name" value="RADICAL SAM DOMAIN PROTEIN"/>
    <property type="match status" value="1"/>
</dbReference>
<dbReference type="Proteomes" id="UP000544110">
    <property type="component" value="Unassembled WGS sequence"/>
</dbReference>
<dbReference type="CDD" id="cd01335">
    <property type="entry name" value="Radical_SAM"/>
    <property type="match status" value="1"/>
</dbReference>
<feature type="domain" description="Radical SAM core" evidence="5">
    <location>
        <begin position="109"/>
        <end position="333"/>
    </location>
</feature>
<name>A0A7Y9UJM7_9ACTN</name>
<dbReference type="SUPFAM" id="SSF64307">
    <property type="entry name" value="SirA-like"/>
    <property type="match status" value="1"/>
</dbReference>
<evidence type="ECO:0000313" key="7">
    <source>
        <dbReference type="Proteomes" id="UP000544110"/>
    </source>
</evidence>